<dbReference type="AlphaFoldDB" id="A9WNN2"/>
<accession>A9WNN2</accession>
<dbReference type="RefSeq" id="WP_012244929.1">
    <property type="nucleotide sequence ID" value="NC_010168.1"/>
</dbReference>
<dbReference type="SUPFAM" id="SSF46785">
    <property type="entry name" value="Winged helix' DNA-binding domain"/>
    <property type="match status" value="1"/>
</dbReference>
<dbReference type="Gene3D" id="1.10.10.10">
    <property type="entry name" value="Winged helix-like DNA-binding domain superfamily/Winged helix DNA-binding domain"/>
    <property type="match status" value="1"/>
</dbReference>
<evidence type="ECO:0000313" key="1">
    <source>
        <dbReference type="EMBL" id="ABY23250.1"/>
    </source>
</evidence>
<dbReference type="PRINTS" id="PR00033">
    <property type="entry name" value="HTHASNC"/>
</dbReference>
<dbReference type="Proteomes" id="UP000002007">
    <property type="component" value="Chromosome"/>
</dbReference>
<dbReference type="GO" id="GO:0043565">
    <property type="term" value="F:sequence-specific DNA binding"/>
    <property type="evidence" value="ECO:0007669"/>
    <property type="project" value="InterPro"/>
</dbReference>
<name>A9WNN2_RENSM</name>
<reference evidence="2" key="1">
    <citation type="journal article" date="2008" name="J. Bacteriol.">
        <title>Genome sequence of the fish pathogen Renibacterium salmoninarum suggests reductive evolution away from an environmental Arthrobacter ancestor.</title>
        <authorList>
            <person name="Wiens G.D."/>
            <person name="Rockey D.D."/>
            <person name="Wu Z."/>
            <person name="Chang J."/>
            <person name="Levy R."/>
            <person name="Crane S."/>
            <person name="Chen D.S."/>
            <person name="Capri G.R."/>
            <person name="Burnett J.R."/>
            <person name="Sudheesh P.S."/>
            <person name="Schipma M.J."/>
            <person name="Burd H."/>
            <person name="Bhattacharyya A."/>
            <person name="Rhodes L.D."/>
            <person name="Kaul R."/>
            <person name="Strom M.S."/>
        </authorList>
    </citation>
    <scope>NUCLEOTIDE SEQUENCE [LARGE SCALE GENOMIC DNA]</scope>
    <source>
        <strain evidence="2">ATCC 33209 / DSM 20767 / JCM 11484 / NBRC 15589 / NCIMB 2235</strain>
    </source>
</reference>
<evidence type="ECO:0000313" key="2">
    <source>
        <dbReference type="Proteomes" id="UP000002007"/>
    </source>
</evidence>
<gene>
    <name evidence="1" type="ordered locus">RSal33209_1514</name>
</gene>
<dbReference type="STRING" id="288705.RSal33209_1514"/>
<protein>
    <submittedName>
        <fullName evidence="1">Transcriptional regulator, AsnC family</fullName>
    </submittedName>
</protein>
<dbReference type="EMBL" id="CP000910">
    <property type="protein sequence ID" value="ABY23250.1"/>
    <property type="molecule type" value="Genomic_DNA"/>
</dbReference>
<organism evidence="1 2">
    <name type="scientific">Renibacterium salmoninarum (strain ATCC 33209 / DSM 20767 / JCM 11484 / NBRC 15589 / NCIMB 2235)</name>
    <dbReference type="NCBI Taxonomy" id="288705"/>
    <lineage>
        <taxon>Bacteria</taxon>
        <taxon>Bacillati</taxon>
        <taxon>Actinomycetota</taxon>
        <taxon>Actinomycetes</taxon>
        <taxon>Micrococcales</taxon>
        <taxon>Micrococcaceae</taxon>
        <taxon>Renibacterium</taxon>
    </lineage>
</organism>
<proteinExistence type="predicted"/>
<dbReference type="HOGENOM" id="CLU_2619526_0_0_11"/>
<dbReference type="InterPro" id="IPR036388">
    <property type="entry name" value="WH-like_DNA-bd_sf"/>
</dbReference>
<dbReference type="InterPro" id="IPR036390">
    <property type="entry name" value="WH_DNA-bd_sf"/>
</dbReference>
<dbReference type="eggNOG" id="COG1522">
    <property type="taxonomic scope" value="Bacteria"/>
</dbReference>
<keyword evidence="2" id="KW-1185">Reference proteome</keyword>
<sequence length="78" mass="8575">MVDAFDARIVKLYTQEPRTSVLEESRQLGVARATQVSRLEKLQASGAIRSWAPTLEPVNFGYPVLSVLFSDDPAGPRA</sequence>
<dbReference type="KEGG" id="rsa:RSal33209_1514"/>
<dbReference type="InterPro" id="IPR000485">
    <property type="entry name" value="AsnC-type_HTH_dom"/>
</dbReference>